<dbReference type="EMBL" id="JANHOG010000247">
    <property type="protein sequence ID" value="KAJ3556368.1"/>
    <property type="molecule type" value="Genomic_DNA"/>
</dbReference>
<dbReference type="Proteomes" id="UP001148662">
    <property type="component" value="Unassembled WGS sequence"/>
</dbReference>
<accession>A0ACC1T9R0</accession>
<comment type="caution">
    <text evidence="1">The sequence shown here is derived from an EMBL/GenBank/DDBJ whole genome shotgun (WGS) entry which is preliminary data.</text>
</comment>
<gene>
    <name evidence="1" type="ORF">NM688_g2065</name>
</gene>
<evidence type="ECO:0000313" key="2">
    <source>
        <dbReference type="Proteomes" id="UP001148662"/>
    </source>
</evidence>
<reference evidence="1" key="1">
    <citation type="submission" date="2022-07" db="EMBL/GenBank/DDBJ databases">
        <title>Genome Sequence of Phlebia brevispora.</title>
        <authorList>
            <person name="Buettner E."/>
        </authorList>
    </citation>
    <scope>NUCLEOTIDE SEQUENCE</scope>
    <source>
        <strain evidence="1">MPL23</strain>
    </source>
</reference>
<evidence type="ECO:0000313" key="1">
    <source>
        <dbReference type="EMBL" id="KAJ3556368.1"/>
    </source>
</evidence>
<keyword evidence="2" id="KW-1185">Reference proteome</keyword>
<sequence>MAYASPSSPSSRLRAELTPGQGSAQFQGRIPRPPPVEKRESVLRASILDTALELGIGSSSTVANWIFNPVAEGDEETEVRLTFPFPRHASSSVLCQHDGTSPPAQNLLKDSPLSSSSPPSTSLTEFPQDTCSPSLTYASTATSEDSLSPARLAAAGLNKSLTGDSIGSVQKSSLSSLPQRAIHFDLSASPVPSAQEQSLPQSSKQWHRKLRKPKPKTDGTDGNANGYESDGGYISEGGKNEKEGKKKKKTKEKEGKEKEKKHPKVATDREDESDGGYLSDILHKRRNKKAKAARAAKLADANAALTDYDTDGGHMHAHTLARSKKDKK</sequence>
<name>A0ACC1T9R0_9APHY</name>
<protein>
    <submittedName>
        <fullName evidence="1">Uncharacterized protein</fullName>
    </submittedName>
</protein>
<proteinExistence type="predicted"/>
<organism evidence="1 2">
    <name type="scientific">Phlebia brevispora</name>
    <dbReference type="NCBI Taxonomy" id="194682"/>
    <lineage>
        <taxon>Eukaryota</taxon>
        <taxon>Fungi</taxon>
        <taxon>Dikarya</taxon>
        <taxon>Basidiomycota</taxon>
        <taxon>Agaricomycotina</taxon>
        <taxon>Agaricomycetes</taxon>
        <taxon>Polyporales</taxon>
        <taxon>Meruliaceae</taxon>
        <taxon>Phlebia</taxon>
    </lineage>
</organism>